<organism evidence="2 3">
    <name type="scientific">Dysosmobacter segnis</name>
    <dbReference type="NCBI Taxonomy" id="2763042"/>
    <lineage>
        <taxon>Bacteria</taxon>
        <taxon>Bacillati</taxon>
        <taxon>Bacillota</taxon>
        <taxon>Clostridia</taxon>
        <taxon>Eubacteriales</taxon>
        <taxon>Oscillospiraceae</taxon>
        <taxon>Dysosmobacter</taxon>
    </lineage>
</organism>
<dbReference type="EMBL" id="JACOQI010000021">
    <property type="protein sequence ID" value="MBC5771771.1"/>
    <property type="molecule type" value="Genomic_DNA"/>
</dbReference>
<proteinExistence type="predicted"/>
<comment type="caution">
    <text evidence="2">The sequence shown here is derived from an EMBL/GenBank/DDBJ whole genome shotgun (WGS) entry which is preliminary data.</text>
</comment>
<evidence type="ECO:0000313" key="2">
    <source>
        <dbReference type="EMBL" id="MBC5771771.1"/>
    </source>
</evidence>
<dbReference type="SUPFAM" id="SSF81593">
    <property type="entry name" value="Nucleotidyltransferase substrate binding subunit/domain"/>
    <property type="match status" value="1"/>
</dbReference>
<dbReference type="Pfam" id="PF05168">
    <property type="entry name" value="HEPN"/>
    <property type="match status" value="1"/>
</dbReference>
<reference evidence="2" key="1">
    <citation type="submission" date="2020-08" db="EMBL/GenBank/DDBJ databases">
        <title>Genome public.</title>
        <authorList>
            <person name="Liu C."/>
            <person name="Sun Q."/>
        </authorList>
    </citation>
    <scope>NUCLEOTIDE SEQUENCE</scope>
    <source>
        <strain evidence="2">BX15</strain>
    </source>
</reference>
<evidence type="ECO:0000313" key="3">
    <source>
        <dbReference type="Proteomes" id="UP000620327"/>
    </source>
</evidence>
<dbReference type="RefSeq" id="WP_187015961.1">
    <property type="nucleotide sequence ID" value="NZ_JACOQI010000021.1"/>
</dbReference>
<dbReference type="PROSITE" id="PS50910">
    <property type="entry name" value="HEPN"/>
    <property type="match status" value="1"/>
</dbReference>
<evidence type="ECO:0000259" key="1">
    <source>
        <dbReference type="PROSITE" id="PS50910"/>
    </source>
</evidence>
<protein>
    <submittedName>
        <fullName evidence="2">HEPN domain-containing protein</fullName>
    </submittedName>
</protein>
<dbReference type="SMART" id="SM00748">
    <property type="entry name" value="HEPN"/>
    <property type="match status" value="1"/>
</dbReference>
<keyword evidence="3" id="KW-1185">Reference proteome</keyword>
<dbReference type="Gene3D" id="1.20.120.330">
    <property type="entry name" value="Nucleotidyltransferases domain 2"/>
    <property type="match status" value="1"/>
</dbReference>
<name>A0A923S8J1_9FIRM</name>
<dbReference type="InterPro" id="IPR007842">
    <property type="entry name" value="HEPN_dom"/>
</dbReference>
<dbReference type="AlphaFoldDB" id="A0A923S8J1"/>
<feature type="domain" description="HEPN" evidence="1">
    <location>
        <begin position="12"/>
        <end position="119"/>
    </location>
</feature>
<dbReference type="Proteomes" id="UP000620327">
    <property type="component" value="Unassembled WGS sequence"/>
</dbReference>
<accession>A0A923S8J1</accession>
<gene>
    <name evidence="2" type="ORF">H8Z83_15830</name>
</gene>
<sequence>MGDSLRYKDWFEKAAHDLRGAEILMEHDGGNDLVAFHCQQAMEKMLKGWLLKTTGELLDGHSLVFLCRKATAAGAPLKGNLRDCAYVNQFYIETRYPSDSYMPVSEGEARDCMDAARKLMELLA</sequence>